<protein>
    <submittedName>
        <fullName evidence="4">Putative esterase</fullName>
    </submittedName>
</protein>
<dbReference type="InterPro" id="IPR029058">
    <property type="entry name" value="AB_hydrolase_fold"/>
</dbReference>
<evidence type="ECO:0000256" key="1">
    <source>
        <dbReference type="ARBA" id="ARBA00010515"/>
    </source>
</evidence>
<dbReference type="PROSITE" id="PS01173">
    <property type="entry name" value="LIPASE_GDXG_HIS"/>
    <property type="match status" value="1"/>
</dbReference>
<name>A0A160TEN6_9ZZZZ</name>
<accession>A0A160TEN6</accession>
<feature type="domain" description="Alpha/beta hydrolase fold-3" evidence="3">
    <location>
        <begin position="71"/>
        <end position="269"/>
    </location>
</feature>
<proteinExistence type="inferred from homology"/>
<keyword evidence="2" id="KW-0378">Hydrolase</keyword>
<evidence type="ECO:0000256" key="2">
    <source>
        <dbReference type="ARBA" id="ARBA00022801"/>
    </source>
</evidence>
<reference evidence="4" key="1">
    <citation type="submission" date="2015-10" db="EMBL/GenBank/DDBJ databases">
        <authorList>
            <person name="Gilbert D.G."/>
        </authorList>
    </citation>
    <scope>NUCLEOTIDE SEQUENCE</scope>
</reference>
<dbReference type="EMBL" id="CZQC01000067">
    <property type="protein sequence ID" value="CUS42541.1"/>
    <property type="molecule type" value="Genomic_DNA"/>
</dbReference>
<dbReference type="AlphaFoldDB" id="A0A160TEN6"/>
<dbReference type="GO" id="GO:0004806">
    <property type="term" value="F:triacylglycerol lipase activity"/>
    <property type="evidence" value="ECO:0007669"/>
    <property type="project" value="TreeGrafter"/>
</dbReference>
<evidence type="ECO:0000259" key="3">
    <source>
        <dbReference type="Pfam" id="PF07859"/>
    </source>
</evidence>
<gene>
    <name evidence="4" type="ORF">MGWOODY_Tha1864</name>
</gene>
<dbReference type="InterPro" id="IPR002168">
    <property type="entry name" value="Lipase_GDXG_HIS_AS"/>
</dbReference>
<sequence>MPSFLARATRLFVSQVVKRQLGPKVSIASQRKRLDALQRVIPMPNGVKEEECHLGNIPARSYTPAMDSGAILYLHGGAYTIGSPVSHREMVARISRQTEHKGYLIDYRLAPESLFPAAVEDALEAYIALLAEHQNIVVMGDSAGGGLTLALMQAIRAGEYAEPAALVLLSPWADLTCSGDSIERCAAIDPMLSAEWLNTSAKIYAGEESLSHPQISPLFSDFTDYPRTLIQVGTDEILLDDARRVAYAIKQAGNEVVLQEFADMWHVFQIHGSYMPESRGAIRAIANFLKGDK</sequence>
<dbReference type="InterPro" id="IPR013094">
    <property type="entry name" value="AB_hydrolase_3"/>
</dbReference>
<dbReference type="PANTHER" id="PTHR48081">
    <property type="entry name" value="AB HYDROLASE SUPERFAMILY PROTEIN C4A8.06C"/>
    <property type="match status" value="1"/>
</dbReference>
<dbReference type="SUPFAM" id="SSF53474">
    <property type="entry name" value="alpha/beta-Hydrolases"/>
    <property type="match status" value="1"/>
</dbReference>
<dbReference type="PANTHER" id="PTHR48081:SF30">
    <property type="entry name" value="ACETYL-HYDROLASE LIPR-RELATED"/>
    <property type="match status" value="1"/>
</dbReference>
<dbReference type="InterPro" id="IPR050300">
    <property type="entry name" value="GDXG_lipolytic_enzyme"/>
</dbReference>
<comment type="similarity">
    <text evidence="1">Belongs to the 'GDXG' lipolytic enzyme family.</text>
</comment>
<evidence type="ECO:0000313" key="4">
    <source>
        <dbReference type="EMBL" id="CUS42541.1"/>
    </source>
</evidence>
<organism evidence="4">
    <name type="scientific">hydrothermal vent metagenome</name>
    <dbReference type="NCBI Taxonomy" id="652676"/>
    <lineage>
        <taxon>unclassified sequences</taxon>
        <taxon>metagenomes</taxon>
        <taxon>ecological metagenomes</taxon>
    </lineage>
</organism>
<dbReference type="Gene3D" id="3.40.50.1820">
    <property type="entry name" value="alpha/beta hydrolase"/>
    <property type="match status" value="1"/>
</dbReference>
<dbReference type="Pfam" id="PF07859">
    <property type="entry name" value="Abhydrolase_3"/>
    <property type="match status" value="1"/>
</dbReference>